<gene>
    <name evidence="1" type="ORF">LCGC14_2067300</name>
</gene>
<accession>A0A0F9EJI4</accession>
<sequence>MFSLKIRKSICENLDNMSIKQLEELTVKVCKTLGKPIPDFLPKKYHEEARL</sequence>
<evidence type="ECO:0000313" key="1">
    <source>
        <dbReference type="EMBL" id="KKL74194.1"/>
    </source>
</evidence>
<name>A0A0F9EJI4_9ZZZZ</name>
<proteinExistence type="predicted"/>
<reference evidence="1" key="1">
    <citation type="journal article" date="2015" name="Nature">
        <title>Complex archaea that bridge the gap between prokaryotes and eukaryotes.</title>
        <authorList>
            <person name="Spang A."/>
            <person name="Saw J.H."/>
            <person name="Jorgensen S.L."/>
            <person name="Zaremba-Niedzwiedzka K."/>
            <person name="Martijn J."/>
            <person name="Lind A.E."/>
            <person name="van Eijk R."/>
            <person name="Schleper C."/>
            <person name="Guy L."/>
            <person name="Ettema T.J."/>
        </authorList>
    </citation>
    <scope>NUCLEOTIDE SEQUENCE</scope>
</reference>
<protein>
    <submittedName>
        <fullName evidence="1">Uncharacterized protein</fullName>
    </submittedName>
</protein>
<comment type="caution">
    <text evidence="1">The sequence shown here is derived from an EMBL/GenBank/DDBJ whole genome shotgun (WGS) entry which is preliminary data.</text>
</comment>
<dbReference type="AlphaFoldDB" id="A0A0F9EJI4"/>
<dbReference type="EMBL" id="LAZR01024729">
    <property type="protein sequence ID" value="KKL74194.1"/>
    <property type="molecule type" value="Genomic_DNA"/>
</dbReference>
<organism evidence="1">
    <name type="scientific">marine sediment metagenome</name>
    <dbReference type="NCBI Taxonomy" id="412755"/>
    <lineage>
        <taxon>unclassified sequences</taxon>
        <taxon>metagenomes</taxon>
        <taxon>ecological metagenomes</taxon>
    </lineage>
</organism>